<dbReference type="Gene3D" id="3.40.50.2000">
    <property type="entry name" value="Glycogen Phosphorylase B"/>
    <property type="match status" value="2"/>
</dbReference>
<proteinExistence type="predicted"/>
<dbReference type="Proteomes" id="UP001430306">
    <property type="component" value="Unassembled WGS sequence"/>
</dbReference>
<dbReference type="InterPro" id="IPR001296">
    <property type="entry name" value="Glyco_trans_1"/>
</dbReference>
<evidence type="ECO:0000313" key="2">
    <source>
        <dbReference type="EMBL" id="MCC9642717.1"/>
    </source>
</evidence>
<evidence type="ECO:0000259" key="1">
    <source>
        <dbReference type="Pfam" id="PF00534"/>
    </source>
</evidence>
<dbReference type="PANTHER" id="PTHR45947">
    <property type="entry name" value="SULFOQUINOVOSYL TRANSFERASE SQD2"/>
    <property type="match status" value="1"/>
</dbReference>
<accession>A0ABS8NGN6</accession>
<dbReference type="CDD" id="cd03801">
    <property type="entry name" value="GT4_PimA-like"/>
    <property type="match status" value="1"/>
</dbReference>
<protein>
    <submittedName>
        <fullName evidence="2">Glycosyltransferase family 4 protein</fullName>
    </submittedName>
</protein>
<evidence type="ECO:0000313" key="3">
    <source>
        <dbReference type="Proteomes" id="UP001430306"/>
    </source>
</evidence>
<comment type="caution">
    <text evidence="2">The sequence shown here is derived from an EMBL/GenBank/DDBJ whole genome shotgun (WGS) entry which is preliminary data.</text>
</comment>
<name>A0ABS8NGN6_9BACT</name>
<dbReference type="PANTHER" id="PTHR45947:SF3">
    <property type="entry name" value="SULFOQUINOVOSYL TRANSFERASE SQD2"/>
    <property type="match status" value="1"/>
</dbReference>
<dbReference type="InterPro" id="IPR050194">
    <property type="entry name" value="Glycosyltransferase_grp1"/>
</dbReference>
<gene>
    <name evidence="2" type="ORF">LOC71_10550</name>
</gene>
<feature type="domain" description="Glycosyl transferase family 1" evidence="1">
    <location>
        <begin position="202"/>
        <end position="379"/>
    </location>
</feature>
<dbReference type="EMBL" id="JAJKFW010000022">
    <property type="protein sequence ID" value="MCC9642717.1"/>
    <property type="molecule type" value="Genomic_DNA"/>
</dbReference>
<dbReference type="SUPFAM" id="SSF53756">
    <property type="entry name" value="UDP-Glycosyltransferase/glycogen phosphorylase"/>
    <property type="match status" value="1"/>
</dbReference>
<organism evidence="2 3">
    <name type="scientific">Rhodopirellula halodulae</name>
    <dbReference type="NCBI Taxonomy" id="2894198"/>
    <lineage>
        <taxon>Bacteria</taxon>
        <taxon>Pseudomonadati</taxon>
        <taxon>Planctomycetota</taxon>
        <taxon>Planctomycetia</taxon>
        <taxon>Pirellulales</taxon>
        <taxon>Pirellulaceae</taxon>
        <taxon>Rhodopirellula</taxon>
    </lineage>
</organism>
<keyword evidence="3" id="KW-1185">Reference proteome</keyword>
<dbReference type="Pfam" id="PF00534">
    <property type="entry name" value="Glycos_transf_1"/>
    <property type="match status" value="1"/>
</dbReference>
<reference evidence="2" key="1">
    <citation type="submission" date="2021-11" db="EMBL/GenBank/DDBJ databases">
        <title>Genome sequence.</title>
        <authorList>
            <person name="Sun Q."/>
        </authorList>
    </citation>
    <scope>NUCLEOTIDE SEQUENCE</scope>
    <source>
        <strain evidence="2">JC740</strain>
    </source>
</reference>
<sequence length="420" mass="46446">MTLFAVNDVFVDPLNVSKTAFVWGKWGPYHLARFSAFQKLVPDAIGIQFAADSGSYLWHMEGLSQCGVQTLYTSRKQEDLGFSDVFGRVRNILRRESIETVFLPSYSPMRCFAALLAARSVNARCIMMNETHAGTASKSVVTHALKKVILRQFDGGLVGGTPQREYFESLGMRSSDIREGYDVVDNDFYASRSQVAKSDKRHVRQKHGLPTKYILSLGRFVEKKNLTLLVRAYAKLAKRSNEQEIPVLLLVGEGQEEQAIRDCVAELNIPMFQLKKGKLPKQKSPAVALLGFQQADVVSDIMSLADCFVLPSLYEEWGLVVNEAMACGIPVVVSQNVGAVVDLVKNDVNGLLFNPESVESLEAALFKLVGDEELRLQMGVESLRIISRWNCDLFAKNAFELATMNASTTQASHAPGGHSA</sequence>
<dbReference type="RefSeq" id="WP_230273620.1">
    <property type="nucleotide sequence ID" value="NZ_JAJKFW010000022.1"/>
</dbReference>